<dbReference type="SUPFAM" id="SSF51161">
    <property type="entry name" value="Trimeric LpxA-like enzymes"/>
    <property type="match status" value="1"/>
</dbReference>
<dbReference type="PANTHER" id="PTHR13061">
    <property type="entry name" value="DYNACTIN SUBUNIT P25"/>
    <property type="match status" value="1"/>
</dbReference>
<dbReference type="InterPro" id="IPR011004">
    <property type="entry name" value="Trimer_LpxA-like_sf"/>
</dbReference>
<comment type="subcellular location">
    <subcellularLocation>
        <location evidence="2">Mitochondrion membrane</location>
        <topology evidence="2">Peripheral membrane protein</topology>
        <orientation evidence="2">Matrix side</orientation>
    </subcellularLocation>
</comment>
<organism evidence="3">
    <name type="scientific">Ulva prolifera</name>
    <name type="common">Green seaweed</name>
    <name type="synonym">Enteromorpha prolifera</name>
    <dbReference type="NCBI Taxonomy" id="3117"/>
    <lineage>
        <taxon>Eukaryota</taxon>
        <taxon>Viridiplantae</taxon>
        <taxon>Chlorophyta</taxon>
        <taxon>core chlorophytes</taxon>
        <taxon>Ulvophyceae</taxon>
        <taxon>OUU clade</taxon>
        <taxon>Ulvales</taxon>
        <taxon>Ulvaceae</taxon>
        <taxon>Ulva</taxon>
    </lineage>
</organism>
<dbReference type="CDD" id="cd04645">
    <property type="entry name" value="LbH_gamma_CA_like"/>
    <property type="match status" value="1"/>
</dbReference>
<proteinExistence type="inferred from homology"/>
<comment type="similarity">
    <text evidence="1">Belongs to the gamma-class carbonic anhydrase family.</text>
</comment>
<gene>
    <name evidence="3" type="primary">rCA1</name>
</gene>
<dbReference type="GO" id="GO:0031966">
    <property type="term" value="C:mitochondrial membrane"/>
    <property type="evidence" value="ECO:0007669"/>
    <property type="project" value="UniProtKB-SubCell"/>
</dbReference>
<accession>A0A7S4YHY9</accession>
<name>A0A7S4YHY9_ULVPR</name>
<dbReference type="InterPro" id="IPR047324">
    <property type="entry name" value="LbH_gamma_CA-like"/>
</dbReference>
<dbReference type="InterPro" id="IPR050484">
    <property type="entry name" value="Transf_Hexapept/Carb_Anhydrase"/>
</dbReference>
<protein>
    <submittedName>
        <fullName evidence="3">Gamma carbonic anhydrase 1</fullName>
    </submittedName>
</protein>
<dbReference type="SMR" id="A0A7S4YHY9"/>
<reference evidence="3" key="1">
    <citation type="submission" date="2018-02" db="EMBL/GenBank/DDBJ databases">
        <title>Characterization and transcriptional analysis of three carbonic anhydrase genes in the green tide-forming alga Ulva prolifera (Ulvophyceae, Chlorophyta).</title>
        <authorList>
            <person name="Liu F."/>
        </authorList>
    </citation>
    <scope>NUCLEOTIDE SEQUENCE</scope>
    <source>
        <strain evidence="3">UpCA0010</strain>
    </source>
</reference>
<dbReference type="AlphaFoldDB" id="A0A7S4YHY9"/>
<sequence>MERLMPPVNRLKFRGVLPTYPESCFVAPNATVMGNVTMGEGSSIWYGATLRGDVNSITIGEMTNIQDKAVIHVAQHNPAKAALPTVVGSHVTIGHGAILHACTIEDEVLVGMGAKVLDGAIVRRGAIVGGGAVVAPGTEVPSGQVWAGCPARYLRDVDASESAFLAVSAHNYA</sequence>
<evidence type="ECO:0000256" key="2">
    <source>
        <dbReference type="ARBA" id="ARBA00034694"/>
    </source>
</evidence>
<evidence type="ECO:0000313" key="3">
    <source>
        <dbReference type="EMBL" id="QBP05105.1"/>
    </source>
</evidence>
<dbReference type="Gene3D" id="2.160.10.10">
    <property type="entry name" value="Hexapeptide repeat proteins"/>
    <property type="match status" value="1"/>
</dbReference>
<dbReference type="EMBL" id="MG917700">
    <property type="protein sequence ID" value="QBP05105.1"/>
    <property type="molecule type" value="Genomic_DNA"/>
</dbReference>
<dbReference type="PANTHER" id="PTHR13061:SF50">
    <property type="entry name" value="GAMMA CARBONIC ANHYDRASE 1, MITOCHONDRIAL"/>
    <property type="match status" value="1"/>
</dbReference>
<evidence type="ECO:0000256" key="1">
    <source>
        <dbReference type="ARBA" id="ARBA00023595"/>
    </source>
</evidence>